<dbReference type="EMBL" id="KZ613961">
    <property type="protein sequence ID" value="PMD31712.1"/>
    <property type="molecule type" value="Genomic_DNA"/>
</dbReference>
<name>A0A2J6QZM2_HYAVF</name>
<dbReference type="AlphaFoldDB" id="A0A2J6QZM2"/>
<sequence length="92" mass="10282">WIDTCCIDKSSSAELTEAINSMFGYYKNAAVCYAFLKDLPATTPARKGCLDAAGLHQAERFRNCWLRQPSSSVARNVIIEDPIPDTRYACIF</sequence>
<dbReference type="STRING" id="1149755.A0A2J6QZM2"/>
<reference evidence="2 3" key="1">
    <citation type="submission" date="2016-04" db="EMBL/GenBank/DDBJ databases">
        <title>A degradative enzymes factory behind the ericoid mycorrhizal symbiosis.</title>
        <authorList>
            <consortium name="DOE Joint Genome Institute"/>
            <person name="Martino E."/>
            <person name="Morin E."/>
            <person name="Grelet G."/>
            <person name="Kuo A."/>
            <person name="Kohler A."/>
            <person name="Daghino S."/>
            <person name="Barry K."/>
            <person name="Choi C."/>
            <person name="Cichocki N."/>
            <person name="Clum A."/>
            <person name="Copeland A."/>
            <person name="Hainaut M."/>
            <person name="Haridas S."/>
            <person name="Labutti K."/>
            <person name="Lindquist E."/>
            <person name="Lipzen A."/>
            <person name="Khouja H.-R."/>
            <person name="Murat C."/>
            <person name="Ohm R."/>
            <person name="Olson A."/>
            <person name="Spatafora J."/>
            <person name="Veneault-Fourrey C."/>
            <person name="Henrissat B."/>
            <person name="Grigoriev I."/>
            <person name="Martin F."/>
            <person name="Perotto S."/>
        </authorList>
    </citation>
    <scope>NUCLEOTIDE SEQUENCE [LARGE SCALE GENOMIC DNA]</scope>
    <source>
        <strain evidence="2 3">F</strain>
    </source>
</reference>
<proteinExistence type="predicted"/>
<feature type="non-terminal residue" evidence="2">
    <location>
        <position position="1"/>
    </location>
</feature>
<accession>A0A2J6QZM2</accession>
<gene>
    <name evidence="2" type="ORF">L207DRAFT_441759</name>
</gene>
<feature type="domain" description="Heterokaryon incompatibility" evidence="1">
    <location>
        <begin position="1"/>
        <end position="43"/>
    </location>
</feature>
<keyword evidence="3" id="KW-1185">Reference proteome</keyword>
<dbReference type="Proteomes" id="UP000235786">
    <property type="component" value="Unassembled WGS sequence"/>
</dbReference>
<evidence type="ECO:0000259" key="1">
    <source>
        <dbReference type="Pfam" id="PF06985"/>
    </source>
</evidence>
<dbReference type="InterPro" id="IPR010730">
    <property type="entry name" value="HET"/>
</dbReference>
<protein>
    <recommendedName>
        <fullName evidence="1">Heterokaryon incompatibility domain-containing protein</fullName>
    </recommendedName>
</protein>
<dbReference type="OrthoDB" id="3432186at2759"/>
<dbReference type="PANTHER" id="PTHR10622:SF12">
    <property type="entry name" value="HET DOMAIN-CONTAINING PROTEIN"/>
    <property type="match status" value="1"/>
</dbReference>
<dbReference type="PANTHER" id="PTHR10622">
    <property type="entry name" value="HET DOMAIN-CONTAINING PROTEIN"/>
    <property type="match status" value="1"/>
</dbReference>
<dbReference type="Pfam" id="PF06985">
    <property type="entry name" value="HET"/>
    <property type="match status" value="1"/>
</dbReference>
<evidence type="ECO:0000313" key="2">
    <source>
        <dbReference type="EMBL" id="PMD31712.1"/>
    </source>
</evidence>
<evidence type="ECO:0000313" key="3">
    <source>
        <dbReference type="Proteomes" id="UP000235786"/>
    </source>
</evidence>
<organism evidence="2 3">
    <name type="scientific">Hyaloscypha variabilis (strain UAMH 11265 / GT02V1 / F)</name>
    <name type="common">Meliniomyces variabilis</name>
    <dbReference type="NCBI Taxonomy" id="1149755"/>
    <lineage>
        <taxon>Eukaryota</taxon>
        <taxon>Fungi</taxon>
        <taxon>Dikarya</taxon>
        <taxon>Ascomycota</taxon>
        <taxon>Pezizomycotina</taxon>
        <taxon>Leotiomycetes</taxon>
        <taxon>Helotiales</taxon>
        <taxon>Hyaloscyphaceae</taxon>
        <taxon>Hyaloscypha</taxon>
        <taxon>Hyaloscypha variabilis</taxon>
    </lineage>
</organism>